<evidence type="ECO:0000256" key="2">
    <source>
        <dbReference type="ARBA" id="ARBA00022803"/>
    </source>
</evidence>
<dbReference type="Pfam" id="PF13432">
    <property type="entry name" value="TPR_16"/>
    <property type="match status" value="1"/>
</dbReference>
<dbReference type="AlphaFoldDB" id="A0A2U1ASV7"/>
<dbReference type="Proteomes" id="UP000245466">
    <property type="component" value="Unassembled WGS sequence"/>
</dbReference>
<organism evidence="4 5">
    <name type="scientific">Pontibacter virosus</name>
    <dbReference type="NCBI Taxonomy" id="1765052"/>
    <lineage>
        <taxon>Bacteria</taxon>
        <taxon>Pseudomonadati</taxon>
        <taxon>Bacteroidota</taxon>
        <taxon>Cytophagia</taxon>
        <taxon>Cytophagales</taxon>
        <taxon>Hymenobacteraceae</taxon>
        <taxon>Pontibacter</taxon>
    </lineage>
</organism>
<dbReference type="Gene3D" id="1.25.40.10">
    <property type="entry name" value="Tetratricopeptide repeat domain"/>
    <property type="match status" value="4"/>
</dbReference>
<feature type="repeat" description="TPR" evidence="3">
    <location>
        <begin position="553"/>
        <end position="586"/>
    </location>
</feature>
<comment type="caution">
    <text evidence="4">The sequence shown here is derived from an EMBL/GenBank/DDBJ whole genome shotgun (WGS) entry which is preliminary data.</text>
</comment>
<accession>A0A2U1ASV7</accession>
<protein>
    <submittedName>
        <fullName evidence="4">Tetratricopeptide repeat protein</fullName>
    </submittedName>
</protein>
<dbReference type="Pfam" id="PF00515">
    <property type="entry name" value="TPR_1"/>
    <property type="match status" value="1"/>
</dbReference>
<proteinExistence type="predicted"/>
<evidence type="ECO:0000313" key="4">
    <source>
        <dbReference type="EMBL" id="PVY39490.1"/>
    </source>
</evidence>
<dbReference type="InterPro" id="IPR050498">
    <property type="entry name" value="Ycf3"/>
</dbReference>
<dbReference type="PANTHER" id="PTHR44858">
    <property type="entry name" value="TETRATRICOPEPTIDE REPEAT PROTEIN 6"/>
    <property type="match status" value="1"/>
</dbReference>
<keyword evidence="1" id="KW-0677">Repeat</keyword>
<evidence type="ECO:0000313" key="5">
    <source>
        <dbReference type="Proteomes" id="UP000245466"/>
    </source>
</evidence>
<dbReference type="InterPro" id="IPR011990">
    <property type="entry name" value="TPR-like_helical_dom_sf"/>
</dbReference>
<evidence type="ECO:0000256" key="1">
    <source>
        <dbReference type="ARBA" id="ARBA00022737"/>
    </source>
</evidence>
<dbReference type="SUPFAM" id="SSF48452">
    <property type="entry name" value="TPR-like"/>
    <property type="match status" value="1"/>
</dbReference>
<keyword evidence="2 3" id="KW-0802">TPR repeat</keyword>
<gene>
    <name evidence="4" type="ORF">C8E01_11197</name>
</gene>
<dbReference type="Pfam" id="PF13181">
    <property type="entry name" value="TPR_8"/>
    <property type="match status" value="2"/>
</dbReference>
<dbReference type="PANTHER" id="PTHR44858:SF1">
    <property type="entry name" value="UDP-N-ACETYLGLUCOSAMINE--PEPTIDE N-ACETYLGLUCOSAMINYLTRANSFERASE SPINDLY-RELATED"/>
    <property type="match status" value="1"/>
</dbReference>
<dbReference type="PROSITE" id="PS50005">
    <property type="entry name" value="TPR"/>
    <property type="match status" value="4"/>
</dbReference>
<evidence type="ECO:0000256" key="3">
    <source>
        <dbReference type="PROSITE-ProRule" id="PRU00339"/>
    </source>
</evidence>
<dbReference type="SMART" id="SM00028">
    <property type="entry name" value="TPR"/>
    <property type="match status" value="11"/>
</dbReference>
<keyword evidence="5" id="KW-1185">Reference proteome</keyword>
<feature type="repeat" description="TPR" evidence="3">
    <location>
        <begin position="289"/>
        <end position="322"/>
    </location>
</feature>
<dbReference type="SUPFAM" id="SSF81901">
    <property type="entry name" value="HCP-like"/>
    <property type="match status" value="1"/>
</dbReference>
<feature type="repeat" description="TPR" evidence="3">
    <location>
        <begin position="404"/>
        <end position="437"/>
    </location>
</feature>
<sequence>MGIYVMKANLLLLIIFIILAFRVDAQRKHENIFFCGYTTNTNADALCNYFQSSAILPNKSAENAVDKILAPLGLPRNFVLVSCPKINNAIAITPSDGIRYIVYDNEFMKQIDQSTTNWSSTSILAHEIGHHLSGHTLIGSKDLHDHRIKELEADEFSGFILFKMGATLEQAQAAINKASTDHDDTYSTHPNRKKRLDAIAKGYQKAKSQQKINGIDDGPTFENYLSLGIKAMDNQAYEIAIVNFNNAIAFNPKNSIAFERRAIVKSLMRDEPGALADYTKAIELDPTNVSSYTNRGISKARLSDDKGALNDYTKALQIDPYYDFAYYNLGIYYARKGYENEGDNKISNDYYSKALNNLNKSIELNSNNQYAFVTRGKLKAKAYSDHFSAIKDFDSALSIDSKCYEAYYERGNSKYSTNNFSDAIPDYDKFLKSDPYHAYAYYFRGLSREKLNDYPGLISDFKKAIENEIDNAGAYYMVGWSYASEGDQTRDNEKVSKDKFNKALEYLNKCLELDSKYTIAYYYRGMVKADAKNDSKGALEDFNVFLTSVKDSPDAYFRRGLCKVDLSDFKGAVKDFDKAIELDPSMPNYYYNRGTVKQFDLMDNSGALQDYNKIIETGQGDFAIYYLRGRVKAELGDIKGGLSDLDYSIKLNSESSESYFTKGMILGQQGNSTKACEQLKKAAELGHEDALIKIKELCN</sequence>
<dbReference type="EMBL" id="QEKI01000011">
    <property type="protein sequence ID" value="PVY39490.1"/>
    <property type="molecule type" value="Genomic_DNA"/>
</dbReference>
<reference evidence="4 5" key="1">
    <citation type="submission" date="2018-04" db="EMBL/GenBank/DDBJ databases">
        <title>Genomic Encyclopedia of Type Strains, Phase IV (KMG-IV): sequencing the most valuable type-strain genomes for metagenomic binning, comparative biology and taxonomic classification.</title>
        <authorList>
            <person name="Goeker M."/>
        </authorList>
    </citation>
    <scope>NUCLEOTIDE SEQUENCE [LARGE SCALE GENOMIC DNA]</scope>
    <source>
        <strain evidence="4 5">DSM 100231</strain>
    </source>
</reference>
<name>A0A2U1ASV7_9BACT</name>
<dbReference type="PROSITE" id="PS50293">
    <property type="entry name" value="TPR_REGION"/>
    <property type="match status" value="1"/>
</dbReference>
<dbReference type="InterPro" id="IPR019734">
    <property type="entry name" value="TPR_rpt"/>
</dbReference>
<feature type="repeat" description="TPR" evidence="3">
    <location>
        <begin position="221"/>
        <end position="254"/>
    </location>
</feature>